<accession>A0ABQ4FY82</accession>
<gene>
    <name evidence="2" type="ORF">Mco01_27350</name>
</gene>
<evidence type="ECO:0000313" key="3">
    <source>
        <dbReference type="Proteomes" id="UP000603904"/>
    </source>
</evidence>
<name>A0ABQ4FY82_9ACTN</name>
<reference evidence="2 3" key="1">
    <citation type="submission" date="2021-01" db="EMBL/GenBank/DDBJ databases">
        <title>Whole genome shotgun sequence of Microbispora corallina NBRC 16416.</title>
        <authorList>
            <person name="Komaki H."/>
            <person name="Tamura T."/>
        </authorList>
    </citation>
    <scope>NUCLEOTIDE SEQUENCE [LARGE SCALE GENOMIC DNA]</scope>
    <source>
        <strain evidence="2 3">NBRC 16416</strain>
    </source>
</reference>
<dbReference type="EMBL" id="BOOC01000010">
    <property type="protein sequence ID" value="GIH39735.1"/>
    <property type="molecule type" value="Genomic_DNA"/>
</dbReference>
<feature type="region of interest" description="Disordered" evidence="1">
    <location>
        <begin position="28"/>
        <end position="61"/>
    </location>
</feature>
<proteinExistence type="predicted"/>
<evidence type="ECO:0000313" key="2">
    <source>
        <dbReference type="EMBL" id="GIH39735.1"/>
    </source>
</evidence>
<protein>
    <submittedName>
        <fullName evidence="2">Uncharacterized protein</fullName>
    </submittedName>
</protein>
<evidence type="ECO:0000256" key="1">
    <source>
        <dbReference type="SAM" id="MobiDB-lite"/>
    </source>
</evidence>
<dbReference type="Proteomes" id="UP000603904">
    <property type="component" value="Unassembled WGS sequence"/>
</dbReference>
<organism evidence="2 3">
    <name type="scientific">Microbispora corallina</name>
    <dbReference type="NCBI Taxonomy" id="83302"/>
    <lineage>
        <taxon>Bacteria</taxon>
        <taxon>Bacillati</taxon>
        <taxon>Actinomycetota</taxon>
        <taxon>Actinomycetes</taxon>
        <taxon>Streptosporangiales</taxon>
        <taxon>Streptosporangiaceae</taxon>
        <taxon>Microbispora</taxon>
    </lineage>
</organism>
<sequence>MAPPPLTHGHTPTVIVCTCTAAGASHFATASSESRFRTKETSAVTPEPKYSDEHIATGSESSPVGWMADVAIRANPSTDHAISQMAATRITDRHTPGAARA</sequence>
<comment type="caution">
    <text evidence="2">The sequence shown here is derived from an EMBL/GenBank/DDBJ whole genome shotgun (WGS) entry which is preliminary data.</text>
</comment>
<keyword evidence="3" id="KW-1185">Reference proteome</keyword>